<accession>A0A8H5NWN2</accession>
<protein>
    <submittedName>
        <fullName evidence="1">Uncharacterized protein</fullName>
    </submittedName>
</protein>
<evidence type="ECO:0000313" key="1">
    <source>
        <dbReference type="EMBL" id="KAF5578440.1"/>
    </source>
</evidence>
<evidence type="ECO:0000313" key="2">
    <source>
        <dbReference type="Proteomes" id="UP000546213"/>
    </source>
</evidence>
<comment type="caution">
    <text evidence="1">The sequence shown here is derived from an EMBL/GenBank/DDBJ whole genome shotgun (WGS) entry which is preliminary data.</text>
</comment>
<gene>
    <name evidence="1" type="ORF">FPCIR_11572</name>
</gene>
<dbReference type="OrthoDB" id="5105885at2759"/>
<dbReference type="Proteomes" id="UP000546213">
    <property type="component" value="Unassembled WGS sequence"/>
</dbReference>
<reference evidence="1 2" key="1">
    <citation type="submission" date="2020-05" db="EMBL/GenBank/DDBJ databases">
        <title>Identification and distribution of gene clusters putatively required for synthesis of sphingolipid metabolism inhibitors in phylogenetically diverse species of the filamentous fungus Fusarium.</title>
        <authorList>
            <person name="Kim H.-S."/>
            <person name="Busman M."/>
            <person name="Brown D.W."/>
            <person name="Divon H."/>
            <person name="Uhlig S."/>
            <person name="Proctor R.H."/>
        </authorList>
    </citation>
    <scope>NUCLEOTIDE SEQUENCE [LARGE SCALE GENOMIC DNA]</scope>
    <source>
        <strain evidence="1 2">NRRL 36939</strain>
    </source>
</reference>
<name>A0A8H5NWN2_9HYPO</name>
<sequence>MKRWLAMHKPAKASLSSSESQLRELGVAIGIDFDIISQQHWEVIRKKMLSRLENIVTRLRHLERFDTASGELVTVWPEGVIT</sequence>
<dbReference type="EMBL" id="JAAOAS010000359">
    <property type="protein sequence ID" value="KAF5578440.1"/>
    <property type="molecule type" value="Genomic_DNA"/>
</dbReference>
<keyword evidence="2" id="KW-1185">Reference proteome</keyword>
<dbReference type="AlphaFoldDB" id="A0A8H5NWN2"/>
<proteinExistence type="predicted"/>
<organism evidence="1 2">
    <name type="scientific">Fusarium pseudocircinatum</name>
    <dbReference type="NCBI Taxonomy" id="56676"/>
    <lineage>
        <taxon>Eukaryota</taxon>
        <taxon>Fungi</taxon>
        <taxon>Dikarya</taxon>
        <taxon>Ascomycota</taxon>
        <taxon>Pezizomycotina</taxon>
        <taxon>Sordariomycetes</taxon>
        <taxon>Hypocreomycetidae</taxon>
        <taxon>Hypocreales</taxon>
        <taxon>Nectriaceae</taxon>
        <taxon>Fusarium</taxon>
        <taxon>Fusarium fujikuroi species complex</taxon>
    </lineage>
</organism>